<dbReference type="CTD" id="317900"/>
<reference evidence="2" key="3">
    <citation type="submission" date="2025-05" db="UniProtKB">
        <authorList>
            <consortium name="EnsemblMetazoa"/>
        </authorList>
    </citation>
    <scope>IDENTIFICATION</scope>
</reference>
<evidence type="ECO:0000313" key="3">
    <source>
        <dbReference type="Proteomes" id="UP001652680"/>
    </source>
</evidence>
<keyword evidence="3" id="KW-1185">Reference proteome</keyword>
<proteinExistence type="predicted"/>
<reference evidence="3" key="1">
    <citation type="journal article" date="2021" name="Elife">
        <title>Highly contiguous assemblies of 101 drosophilid genomes.</title>
        <authorList>
            <person name="Kim B.Y."/>
            <person name="Wang J.R."/>
            <person name="Miller D.E."/>
            <person name="Barmina O."/>
            <person name="Delaney E."/>
            <person name="Thompson A."/>
            <person name="Comeault A.A."/>
            <person name="Peede D."/>
            <person name="D'Agostino E.R."/>
            <person name="Pelaez J."/>
            <person name="Aguilar J.M."/>
            <person name="Haji D."/>
            <person name="Matsunaga T."/>
            <person name="Armstrong E.E."/>
            <person name="Zych M."/>
            <person name="Ogawa Y."/>
            <person name="Stamenkovic-Radak M."/>
            <person name="Jelic M."/>
            <person name="Veselinovic M.S."/>
            <person name="Tanaskovic M."/>
            <person name="Eric P."/>
            <person name="Gao J.J."/>
            <person name="Katoh T.K."/>
            <person name="Toda M.J."/>
            <person name="Watabe H."/>
            <person name="Watada M."/>
            <person name="Davis J.S."/>
            <person name="Moyle L.C."/>
            <person name="Manoli G."/>
            <person name="Bertolini E."/>
            <person name="Kostal V."/>
            <person name="Hawley R.S."/>
            <person name="Takahashi A."/>
            <person name="Jones C.D."/>
            <person name="Price D.K."/>
            <person name="Whiteman N."/>
            <person name="Kopp A."/>
            <person name="Matute D.R."/>
            <person name="Petrov D.A."/>
        </authorList>
    </citation>
    <scope>NUCLEOTIDE SEQUENCE [LARGE SCALE GENOMIC DNA]</scope>
</reference>
<name>A0A6P4FAE2_DRORH</name>
<organism evidence="4">
    <name type="scientific">Drosophila rhopaloa</name>
    <name type="common">Fruit fly</name>
    <dbReference type="NCBI Taxonomy" id="1041015"/>
    <lineage>
        <taxon>Eukaryota</taxon>
        <taxon>Metazoa</taxon>
        <taxon>Ecdysozoa</taxon>
        <taxon>Arthropoda</taxon>
        <taxon>Hexapoda</taxon>
        <taxon>Insecta</taxon>
        <taxon>Pterygota</taxon>
        <taxon>Neoptera</taxon>
        <taxon>Endopterygota</taxon>
        <taxon>Diptera</taxon>
        <taxon>Brachycera</taxon>
        <taxon>Muscomorpha</taxon>
        <taxon>Ephydroidea</taxon>
        <taxon>Drosophilidae</taxon>
        <taxon>Drosophila</taxon>
        <taxon>Sophophora</taxon>
    </lineage>
</organism>
<dbReference type="Proteomes" id="UP001652680">
    <property type="component" value="Unassembled WGS sequence"/>
</dbReference>
<evidence type="ECO:0000313" key="2">
    <source>
        <dbReference type="EnsemblMetazoa" id="XP_016986064.1"/>
    </source>
</evidence>
<dbReference type="EnsemblMetazoa" id="XM_017130575.2">
    <property type="protein sequence ID" value="XP_016986064.1"/>
    <property type="gene ID" value="LOC108049402"/>
</dbReference>
<dbReference type="RefSeq" id="XP_016986064.1">
    <property type="nucleotide sequence ID" value="XM_017130575.1"/>
</dbReference>
<dbReference type="AlphaFoldDB" id="A0A6P4FAE2"/>
<evidence type="ECO:0000256" key="1">
    <source>
        <dbReference type="SAM" id="SignalP"/>
    </source>
</evidence>
<keyword evidence="1" id="KW-0732">Signal</keyword>
<dbReference type="GeneID" id="108049402"/>
<protein>
    <submittedName>
        <fullName evidence="4">Uncharacterized protein LOC108049402</fullName>
    </submittedName>
</protein>
<reference evidence="4" key="2">
    <citation type="submission" date="2025-04" db="UniProtKB">
        <authorList>
            <consortium name="RefSeq"/>
        </authorList>
    </citation>
    <scope>IDENTIFICATION</scope>
</reference>
<feature type="chain" id="PRO_5028114828" evidence="1">
    <location>
        <begin position="23"/>
        <end position="138"/>
    </location>
</feature>
<sequence length="138" mass="15266">MSSKKCGIVLLIACCLVALVAGYPQPYPGESQLADQEEEFLGQMLLVPNPEESQLSDPEEFLEEMPLVRRVRSPEGGSLVITASKDNQVGREASLQYNHNLFSSRDGRGSIDAYAQASRNFDHNRNDYGGGIQGTWRF</sequence>
<dbReference type="OrthoDB" id="8019688at2759"/>
<feature type="signal peptide" evidence="1">
    <location>
        <begin position="1"/>
        <end position="22"/>
    </location>
</feature>
<accession>A0A6P4FAE2</accession>
<evidence type="ECO:0000313" key="4">
    <source>
        <dbReference type="RefSeq" id="XP_016986064.1"/>
    </source>
</evidence>
<gene>
    <name evidence="4" type="primary">LOC108049402</name>
    <name evidence="2" type="synonym">108049402</name>
</gene>